<dbReference type="Proteomes" id="UP000268093">
    <property type="component" value="Unassembled WGS sequence"/>
</dbReference>
<dbReference type="PANTHER" id="PTHR35895">
    <property type="entry name" value="CHROMOSOME 16, WHOLE GENOME SHOTGUN SEQUENCE"/>
    <property type="match status" value="1"/>
</dbReference>
<organism evidence="1 2">
    <name type="scientific">Jimgerdemannia flammicorona</name>
    <dbReference type="NCBI Taxonomy" id="994334"/>
    <lineage>
        <taxon>Eukaryota</taxon>
        <taxon>Fungi</taxon>
        <taxon>Fungi incertae sedis</taxon>
        <taxon>Mucoromycota</taxon>
        <taxon>Mucoromycotina</taxon>
        <taxon>Endogonomycetes</taxon>
        <taxon>Endogonales</taxon>
        <taxon>Endogonaceae</taxon>
        <taxon>Jimgerdemannia</taxon>
    </lineage>
</organism>
<evidence type="ECO:0000313" key="2">
    <source>
        <dbReference type="Proteomes" id="UP000268093"/>
    </source>
</evidence>
<keyword evidence="2" id="KW-1185">Reference proteome</keyword>
<comment type="caution">
    <text evidence="1">The sequence shown here is derived from an EMBL/GenBank/DDBJ whole genome shotgun (WGS) entry which is preliminary data.</text>
</comment>
<sequence length="459" mass="47520">MLTANTTVGDVVLQNLTLARGPNSVNAVAQFDPNGSEAGKQLLASFLGGQNASVNIQGFNGSTNIVSLNGGLSQIRLGSTLPGLQSKLVNSTNLVVLPDTAATSIAQTYVTINNPFSAGLNIVKINAAVTYSGMPVGNIIVDISSNPIVVSGKASASSSALPITLNVDPTAIALLLRENAQNSGLDLKPLDGLLNMGGIKIGDTSVTPSTDLFKGFDLVSFVQKAMANLRIDLVMEATVGIGQYSTLLAYNQSSIPCKTDESVSRLIPIVGQPIVQRIINEATLAFTSVQIESATASSFKAQLVGSIDNTGPIAALIQFTAPVAVSWKGRKLGTLTMTPIQTTPDQASAINTNSDFTVTDESAMADFTAFMLGNDGFEWQIEASGLNVTALSYSFTGLTMSKADAVAIKTFALPSNDAAGGITMSVTISLKNPSNVGVALNVLSFDSYLGNVFIGPLGM</sequence>
<dbReference type="InterPro" id="IPR046368">
    <property type="entry name" value="Tag1"/>
</dbReference>
<dbReference type="InterPro" id="IPR022185">
    <property type="entry name" value="DUF3712"/>
</dbReference>
<dbReference type="Pfam" id="PF12505">
    <property type="entry name" value="DUF3712"/>
    <property type="match status" value="1"/>
</dbReference>
<accession>A0A433ATU1</accession>
<dbReference type="OrthoDB" id="10039566at2759"/>
<reference evidence="1 2" key="1">
    <citation type="journal article" date="2018" name="New Phytol.">
        <title>Phylogenomics of Endogonaceae and evolution of mycorrhizas within Mucoromycota.</title>
        <authorList>
            <person name="Chang Y."/>
            <person name="Desiro A."/>
            <person name="Na H."/>
            <person name="Sandor L."/>
            <person name="Lipzen A."/>
            <person name="Clum A."/>
            <person name="Barry K."/>
            <person name="Grigoriev I.V."/>
            <person name="Martin F.M."/>
            <person name="Stajich J.E."/>
            <person name="Smith M.E."/>
            <person name="Bonito G."/>
            <person name="Spatafora J.W."/>
        </authorList>
    </citation>
    <scope>NUCLEOTIDE SEQUENCE [LARGE SCALE GENOMIC DNA]</scope>
    <source>
        <strain evidence="1 2">GMNB39</strain>
    </source>
</reference>
<dbReference type="GO" id="GO:0000329">
    <property type="term" value="C:fungal-type vacuole membrane"/>
    <property type="evidence" value="ECO:0007669"/>
    <property type="project" value="InterPro"/>
</dbReference>
<dbReference type="PANTHER" id="PTHR35895:SF1">
    <property type="entry name" value="LIPID-BINDING SERUM GLYCOPROTEIN C-TERMINAL DOMAIN-CONTAINING PROTEIN"/>
    <property type="match status" value="1"/>
</dbReference>
<proteinExistence type="predicted"/>
<dbReference type="EMBL" id="RBNI01017078">
    <property type="protein sequence ID" value="RUP06158.1"/>
    <property type="molecule type" value="Genomic_DNA"/>
</dbReference>
<evidence type="ECO:0000313" key="1">
    <source>
        <dbReference type="EMBL" id="RUP06158.1"/>
    </source>
</evidence>
<dbReference type="AlphaFoldDB" id="A0A433ATU1"/>
<gene>
    <name evidence="1" type="ORF">BC936DRAFT_140452</name>
</gene>
<name>A0A433ATU1_9FUNG</name>
<protein>
    <submittedName>
        <fullName evidence="1">Uncharacterized protein</fullName>
    </submittedName>
</protein>